<reference evidence="1 2" key="1">
    <citation type="submission" date="2018-06" db="EMBL/GenBank/DDBJ databases">
        <title>Comparative genomics reveals the genomic features of Rhizophagus irregularis, R. cerebriforme, R. diaphanum and Gigaspora rosea, and their symbiotic lifestyle signature.</title>
        <authorList>
            <person name="Morin E."/>
            <person name="San Clemente H."/>
            <person name="Chen E.C.H."/>
            <person name="De La Providencia I."/>
            <person name="Hainaut M."/>
            <person name="Kuo A."/>
            <person name="Kohler A."/>
            <person name="Murat C."/>
            <person name="Tang N."/>
            <person name="Roy S."/>
            <person name="Loubradou J."/>
            <person name="Henrissat B."/>
            <person name="Grigoriev I.V."/>
            <person name="Corradi N."/>
            <person name="Roux C."/>
            <person name="Martin F.M."/>
        </authorList>
    </citation>
    <scope>NUCLEOTIDE SEQUENCE [LARGE SCALE GENOMIC DNA]</scope>
    <source>
        <strain evidence="1 2">DAOM 227022</strain>
    </source>
</reference>
<comment type="caution">
    <text evidence="1">The sequence shown here is derived from an EMBL/GenBank/DDBJ whole genome shotgun (WGS) entry which is preliminary data.</text>
</comment>
<accession>A0A397SVR2</accession>
<protein>
    <submittedName>
        <fullName evidence="1">Uncharacterized protein</fullName>
    </submittedName>
</protein>
<dbReference type="OrthoDB" id="2335267at2759"/>
<keyword evidence="2" id="KW-1185">Reference proteome</keyword>
<proteinExistence type="predicted"/>
<dbReference type="EMBL" id="QKYT01000286">
    <property type="protein sequence ID" value="RIA87947.1"/>
    <property type="molecule type" value="Genomic_DNA"/>
</dbReference>
<name>A0A397SVR2_9GLOM</name>
<sequence>MEEVKKLLLLYKCPTKITNQKGDRLLIQAVLQRHIMETIFSYATKYFQSTGQHYHLESDIINKAHSLSTLLTNASKHRTGNDEVTNIALTKLRQQIYLILNNHGFTDIFEDNAIYEHPFIAYHKKQLNKITNELRIIKDDNEKIASENLAANIIRKVVKIFWFSLKIQEPIVQYVWIPYNAKMDKTFMEGTNFDDSDDIENLYVDLCYFPLTGKDLTSNNRKIYTPAKVFIRKDQY</sequence>
<evidence type="ECO:0000313" key="2">
    <source>
        <dbReference type="Proteomes" id="UP000265703"/>
    </source>
</evidence>
<dbReference type="AlphaFoldDB" id="A0A397SVR2"/>
<dbReference type="STRING" id="658196.A0A397SVR2"/>
<gene>
    <name evidence="1" type="ORF">C1645_776178</name>
</gene>
<organism evidence="1 2">
    <name type="scientific">Glomus cerebriforme</name>
    <dbReference type="NCBI Taxonomy" id="658196"/>
    <lineage>
        <taxon>Eukaryota</taxon>
        <taxon>Fungi</taxon>
        <taxon>Fungi incertae sedis</taxon>
        <taxon>Mucoromycota</taxon>
        <taxon>Glomeromycotina</taxon>
        <taxon>Glomeromycetes</taxon>
        <taxon>Glomerales</taxon>
        <taxon>Glomeraceae</taxon>
        <taxon>Glomus</taxon>
    </lineage>
</organism>
<evidence type="ECO:0000313" key="1">
    <source>
        <dbReference type="EMBL" id="RIA87947.1"/>
    </source>
</evidence>
<dbReference type="Proteomes" id="UP000265703">
    <property type="component" value="Unassembled WGS sequence"/>
</dbReference>